<dbReference type="AlphaFoldDB" id="A0A6J1AM85"/>
<dbReference type="InterPro" id="IPR002182">
    <property type="entry name" value="NB-ARC"/>
</dbReference>
<evidence type="ECO:0000313" key="3">
    <source>
        <dbReference type="Proteomes" id="UP000504621"/>
    </source>
</evidence>
<dbReference type="Gene3D" id="3.40.50.300">
    <property type="entry name" value="P-loop containing nucleotide triphosphate hydrolases"/>
    <property type="match status" value="1"/>
</dbReference>
<protein>
    <submittedName>
        <fullName evidence="4">Probable disease resistance protein At5g63020</fullName>
    </submittedName>
</protein>
<sequence>MNTKMQKIERKLSVISYISRARLGKLVCQMIEEVKKIYHQGCFPGGVAIYGQPANGVTLPTTNLEGETEVKDQVWRYLMGDEVGMIGVRGMGGIGKTTIMKHSNNQLLKETLFDKVIWITVSKELNILNLQGAIARAMNQFLPEDVLE</sequence>
<dbReference type="Pfam" id="PF00931">
    <property type="entry name" value="NB-ARC"/>
    <property type="match status" value="1"/>
</dbReference>
<dbReference type="GeneID" id="110419313"/>
<dbReference type="InterPro" id="IPR027417">
    <property type="entry name" value="P-loop_NTPase"/>
</dbReference>
<dbReference type="PANTHER" id="PTHR33463">
    <property type="entry name" value="NB-ARC DOMAIN-CONTAINING PROTEIN-RELATED"/>
    <property type="match status" value="1"/>
</dbReference>
<keyword evidence="1" id="KW-0611">Plant defense</keyword>
<dbReference type="SUPFAM" id="SSF52540">
    <property type="entry name" value="P-loop containing nucleoside triphosphate hydrolases"/>
    <property type="match status" value="1"/>
</dbReference>
<proteinExistence type="predicted"/>
<organism evidence="3 4">
    <name type="scientific">Herrania umbratica</name>
    <dbReference type="NCBI Taxonomy" id="108875"/>
    <lineage>
        <taxon>Eukaryota</taxon>
        <taxon>Viridiplantae</taxon>
        <taxon>Streptophyta</taxon>
        <taxon>Embryophyta</taxon>
        <taxon>Tracheophyta</taxon>
        <taxon>Spermatophyta</taxon>
        <taxon>Magnoliopsida</taxon>
        <taxon>eudicotyledons</taxon>
        <taxon>Gunneridae</taxon>
        <taxon>Pentapetalae</taxon>
        <taxon>rosids</taxon>
        <taxon>malvids</taxon>
        <taxon>Malvales</taxon>
        <taxon>Malvaceae</taxon>
        <taxon>Byttnerioideae</taxon>
        <taxon>Herrania</taxon>
    </lineage>
</organism>
<dbReference type="GO" id="GO:0043531">
    <property type="term" value="F:ADP binding"/>
    <property type="evidence" value="ECO:0007669"/>
    <property type="project" value="InterPro"/>
</dbReference>
<dbReference type="Proteomes" id="UP000504621">
    <property type="component" value="Unplaced"/>
</dbReference>
<reference evidence="4" key="1">
    <citation type="submission" date="2025-08" db="UniProtKB">
        <authorList>
            <consortium name="RefSeq"/>
        </authorList>
    </citation>
    <scope>IDENTIFICATION</scope>
    <source>
        <tissue evidence="4">Leaf</tissue>
    </source>
</reference>
<gene>
    <name evidence="4" type="primary">LOC110419313</name>
</gene>
<dbReference type="PANTHER" id="PTHR33463:SF187">
    <property type="entry name" value="AND NB-ARC DOMAIN DISEASE RESISTANCE PROTEIN, PUTATIVE-RELATED"/>
    <property type="match status" value="1"/>
</dbReference>
<name>A0A6J1AM85_9ROSI</name>
<dbReference type="RefSeq" id="XP_021287985.1">
    <property type="nucleotide sequence ID" value="XM_021432310.1"/>
</dbReference>
<accession>A0A6J1AM85</accession>
<evidence type="ECO:0000259" key="2">
    <source>
        <dbReference type="Pfam" id="PF00931"/>
    </source>
</evidence>
<dbReference type="OrthoDB" id="986436at2759"/>
<evidence type="ECO:0000313" key="4">
    <source>
        <dbReference type="RefSeq" id="XP_021287985.1"/>
    </source>
</evidence>
<evidence type="ECO:0000256" key="1">
    <source>
        <dbReference type="ARBA" id="ARBA00022821"/>
    </source>
</evidence>
<feature type="domain" description="NB-ARC" evidence="2">
    <location>
        <begin position="69"/>
        <end position="138"/>
    </location>
</feature>
<dbReference type="InterPro" id="IPR050905">
    <property type="entry name" value="Plant_NBS-LRR"/>
</dbReference>
<keyword evidence="3" id="KW-1185">Reference proteome</keyword>